<keyword evidence="6 7" id="KW-0472">Membrane</keyword>
<keyword evidence="2" id="KW-0813">Transport</keyword>
<feature type="transmembrane region" description="Helical" evidence="7">
    <location>
        <begin position="50"/>
        <end position="75"/>
    </location>
</feature>
<dbReference type="SUPFAM" id="SSF103473">
    <property type="entry name" value="MFS general substrate transporter"/>
    <property type="match status" value="1"/>
</dbReference>
<dbReference type="EMBL" id="AZEH01000020">
    <property type="protein sequence ID" value="KRL05889.1"/>
    <property type="molecule type" value="Genomic_DNA"/>
</dbReference>
<dbReference type="GO" id="GO:0022857">
    <property type="term" value="F:transmembrane transporter activity"/>
    <property type="evidence" value="ECO:0007669"/>
    <property type="project" value="InterPro"/>
</dbReference>
<dbReference type="PANTHER" id="PTHR23513">
    <property type="entry name" value="INTEGRAL MEMBRANE EFFLUX PROTEIN-RELATED"/>
    <property type="match status" value="1"/>
</dbReference>
<evidence type="ECO:0000259" key="8">
    <source>
        <dbReference type="PROSITE" id="PS50850"/>
    </source>
</evidence>
<keyword evidence="5 7" id="KW-1133">Transmembrane helix</keyword>
<evidence type="ECO:0000313" key="10">
    <source>
        <dbReference type="Proteomes" id="UP000051686"/>
    </source>
</evidence>
<feature type="transmembrane region" description="Helical" evidence="7">
    <location>
        <begin position="109"/>
        <end position="125"/>
    </location>
</feature>
<dbReference type="AlphaFoldDB" id="A0A0R1MDA5"/>
<dbReference type="STRING" id="1423777.FD46_GL000649"/>
<reference evidence="9 10" key="1">
    <citation type="journal article" date="2015" name="Genome Announc.">
        <title>Expanding the biotechnology potential of lactobacilli through comparative genomics of 213 strains and associated genera.</title>
        <authorList>
            <person name="Sun Z."/>
            <person name="Harris H.M."/>
            <person name="McCann A."/>
            <person name="Guo C."/>
            <person name="Argimon S."/>
            <person name="Zhang W."/>
            <person name="Yang X."/>
            <person name="Jeffery I.B."/>
            <person name="Cooney J.C."/>
            <person name="Kagawa T.F."/>
            <person name="Liu W."/>
            <person name="Song Y."/>
            <person name="Salvetti E."/>
            <person name="Wrobel A."/>
            <person name="Rasinkangas P."/>
            <person name="Parkhill J."/>
            <person name="Rea M.C."/>
            <person name="O'Sullivan O."/>
            <person name="Ritari J."/>
            <person name="Douillard F.P."/>
            <person name="Paul Ross R."/>
            <person name="Yang R."/>
            <person name="Briner A.E."/>
            <person name="Felis G.E."/>
            <person name="de Vos W.M."/>
            <person name="Barrangou R."/>
            <person name="Klaenhammer T.R."/>
            <person name="Caufield P.W."/>
            <person name="Cui Y."/>
            <person name="Zhang H."/>
            <person name="O'Toole P.W."/>
        </authorList>
    </citation>
    <scope>NUCLEOTIDE SEQUENCE [LARGE SCALE GENOMIC DNA]</scope>
    <source>
        <strain evidence="9 10">DSM 19972</strain>
    </source>
</reference>
<evidence type="ECO:0000256" key="1">
    <source>
        <dbReference type="ARBA" id="ARBA00004651"/>
    </source>
</evidence>
<feature type="transmembrane region" description="Helical" evidence="7">
    <location>
        <begin position="82"/>
        <end position="103"/>
    </location>
</feature>
<evidence type="ECO:0000256" key="7">
    <source>
        <dbReference type="SAM" id="Phobius"/>
    </source>
</evidence>
<dbReference type="Pfam" id="PF05977">
    <property type="entry name" value="MFS_3"/>
    <property type="match status" value="1"/>
</dbReference>
<dbReference type="PROSITE" id="PS50850">
    <property type="entry name" value="MFS"/>
    <property type="match status" value="1"/>
</dbReference>
<evidence type="ECO:0000256" key="6">
    <source>
        <dbReference type="ARBA" id="ARBA00023136"/>
    </source>
</evidence>
<organism evidence="9 10">
    <name type="scientific">Liquorilactobacillus oeni DSM 19972</name>
    <dbReference type="NCBI Taxonomy" id="1423777"/>
    <lineage>
        <taxon>Bacteria</taxon>
        <taxon>Bacillati</taxon>
        <taxon>Bacillota</taxon>
        <taxon>Bacilli</taxon>
        <taxon>Lactobacillales</taxon>
        <taxon>Lactobacillaceae</taxon>
        <taxon>Liquorilactobacillus</taxon>
    </lineage>
</organism>
<sequence length="175" mass="19464">MQTGVLSNTFSALKSRNFRYFWFGQCISVMGTWIQRTAQTWLVYQMTKSAFLVGLLSACQFVPILAFTLVAGTLIDRFPKRAILLFTQWGFLILGAAMTIIVYFKIVQYWQILAIAIGMGILQSFDTPTRQSFVVELVGEKDLLNGISLNSSIFNLAKIAGPSLAGILMVKFGLS</sequence>
<comment type="subcellular location">
    <subcellularLocation>
        <location evidence="1">Cell membrane</location>
        <topology evidence="1">Multi-pass membrane protein</topology>
    </subcellularLocation>
</comment>
<dbReference type="PATRIC" id="fig|1423777.3.peg.669"/>
<keyword evidence="10" id="KW-1185">Reference proteome</keyword>
<evidence type="ECO:0000313" key="9">
    <source>
        <dbReference type="EMBL" id="KRL05889.1"/>
    </source>
</evidence>
<dbReference type="Gene3D" id="1.20.1250.20">
    <property type="entry name" value="MFS general substrate transporter like domains"/>
    <property type="match status" value="1"/>
</dbReference>
<name>A0A0R1MDA5_9LACO</name>
<keyword evidence="4 7" id="KW-0812">Transmembrane</keyword>
<feature type="domain" description="Major facilitator superfamily (MFS) profile" evidence="8">
    <location>
        <begin position="1"/>
        <end position="175"/>
    </location>
</feature>
<evidence type="ECO:0000256" key="5">
    <source>
        <dbReference type="ARBA" id="ARBA00022989"/>
    </source>
</evidence>
<feature type="transmembrane region" description="Helical" evidence="7">
    <location>
        <begin position="20"/>
        <end position="38"/>
    </location>
</feature>
<dbReference type="CDD" id="cd06173">
    <property type="entry name" value="MFS_MefA_like"/>
    <property type="match status" value="1"/>
</dbReference>
<gene>
    <name evidence="9" type="ORF">FD46_GL000649</name>
</gene>
<dbReference type="InterPro" id="IPR020846">
    <property type="entry name" value="MFS_dom"/>
</dbReference>
<dbReference type="GO" id="GO:0005886">
    <property type="term" value="C:plasma membrane"/>
    <property type="evidence" value="ECO:0007669"/>
    <property type="project" value="UniProtKB-SubCell"/>
</dbReference>
<dbReference type="Proteomes" id="UP000051686">
    <property type="component" value="Unassembled WGS sequence"/>
</dbReference>
<dbReference type="InterPro" id="IPR010290">
    <property type="entry name" value="TM_effector"/>
</dbReference>
<dbReference type="InterPro" id="IPR036259">
    <property type="entry name" value="MFS_trans_sf"/>
</dbReference>
<keyword evidence="3" id="KW-1003">Cell membrane</keyword>
<evidence type="ECO:0000256" key="3">
    <source>
        <dbReference type="ARBA" id="ARBA00022475"/>
    </source>
</evidence>
<proteinExistence type="predicted"/>
<comment type="caution">
    <text evidence="9">The sequence shown here is derived from an EMBL/GenBank/DDBJ whole genome shotgun (WGS) entry which is preliminary data.</text>
</comment>
<accession>A0A0R1MDA5</accession>
<dbReference type="PANTHER" id="PTHR23513:SF11">
    <property type="entry name" value="STAPHYLOFERRIN A TRANSPORTER"/>
    <property type="match status" value="1"/>
</dbReference>
<evidence type="ECO:0000256" key="2">
    <source>
        <dbReference type="ARBA" id="ARBA00022448"/>
    </source>
</evidence>
<protein>
    <submittedName>
        <fullName evidence="9">Transporter major facilitator superfamily MFS 1</fullName>
    </submittedName>
</protein>
<evidence type="ECO:0000256" key="4">
    <source>
        <dbReference type="ARBA" id="ARBA00022692"/>
    </source>
</evidence>